<protein>
    <recommendedName>
        <fullName evidence="3">DUF4283 domain-containing protein</fullName>
    </recommendedName>
</protein>
<dbReference type="AlphaFoldDB" id="A0AAD5JEM9"/>
<organism evidence="1 2">
    <name type="scientific">Acer negundo</name>
    <name type="common">Box elder</name>
    <dbReference type="NCBI Taxonomy" id="4023"/>
    <lineage>
        <taxon>Eukaryota</taxon>
        <taxon>Viridiplantae</taxon>
        <taxon>Streptophyta</taxon>
        <taxon>Embryophyta</taxon>
        <taxon>Tracheophyta</taxon>
        <taxon>Spermatophyta</taxon>
        <taxon>Magnoliopsida</taxon>
        <taxon>eudicotyledons</taxon>
        <taxon>Gunneridae</taxon>
        <taxon>Pentapetalae</taxon>
        <taxon>rosids</taxon>
        <taxon>malvids</taxon>
        <taxon>Sapindales</taxon>
        <taxon>Sapindaceae</taxon>
        <taxon>Hippocastanoideae</taxon>
        <taxon>Acereae</taxon>
        <taxon>Acer</taxon>
    </lineage>
</organism>
<comment type="caution">
    <text evidence="1">The sequence shown here is derived from an EMBL/GenBank/DDBJ whole genome shotgun (WGS) entry which is preliminary data.</text>
</comment>
<gene>
    <name evidence="1" type="ORF">LWI28_019764</name>
</gene>
<dbReference type="EMBL" id="JAJSOW010000003">
    <property type="protein sequence ID" value="KAI9195962.1"/>
    <property type="molecule type" value="Genomic_DNA"/>
</dbReference>
<accession>A0AAD5JEM9</accession>
<proteinExistence type="predicted"/>
<dbReference type="Proteomes" id="UP001064489">
    <property type="component" value="Chromosome 1"/>
</dbReference>
<evidence type="ECO:0000313" key="2">
    <source>
        <dbReference type="Proteomes" id="UP001064489"/>
    </source>
</evidence>
<sequence>MRYLRDKNIMCCFNSISDREVFVSNRSLWKDHFSLVGKWSEAITPQNRLIWVEFRGIPLNVWCAEFFMRLGLAIGEPLLIADETIHRVSLFRGKVLVLIPKSHSCLEEIKVVIGKTSFLVPAREDSVPVAEEWVSRRL</sequence>
<reference evidence="1" key="1">
    <citation type="journal article" date="2022" name="Plant J.">
        <title>Strategies of tolerance reflected in two North American maple genomes.</title>
        <authorList>
            <person name="McEvoy S.L."/>
            <person name="Sezen U.U."/>
            <person name="Trouern-Trend A."/>
            <person name="McMahon S.M."/>
            <person name="Schaberg P.G."/>
            <person name="Yang J."/>
            <person name="Wegrzyn J.L."/>
            <person name="Swenson N.G."/>
        </authorList>
    </citation>
    <scope>NUCLEOTIDE SEQUENCE</scope>
    <source>
        <strain evidence="1">91603</strain>
    </source>
</reference>
<evidence type="ECO:0000313" key="1">
    <source>
        <dbReference type="EMBL" id="KAI9195962.1"/>
    </source>
</evidence>
<reference evidence="1" key="2">
    <citation type="submission" date="2023-02" db="EMBL/GenBank/DDBJ databases">
        <authorList>
            <person name="Swenson N.G."/>
            <person name="Wegrzyn J.L."/>
            <person name="Mcevoy S.L."/>
        </authorList>
    </citation>
    <scope>NUCLEOTIDE SEQUENCE</scope>
    <source>
        <strain evidence="1">91603</strain>
        <tissue evidence="1">Leaf</tissue>
    </source>
</reference>
<evidence type="ECO:0008006" key="3">
    <source>
        <dbReference type="Google" id="ProtNLM"/>
    </source>
</evidence>
<name>A0AAD5JEM9_ACENE</name>
<keyword evidence="2" id="KW-1185">Reference proteome</keyword>